<dbReference type="OrthoDB" id="9765670at2"/>
<dbReference type="Pfam" id="PF00580">
    <property type="entry name" value="UvrD-helicase"/>
    <property type="match status" value="1"/>
</dbReference>
<dbReference type="GO" id="GO:0000725">
    <property type="term" value="P:recombinational repair"/>
    <property type="evidence" value="ECO:0007669"/>
    <property type="project" value="TreeGrafter"/>
</dbReference>
<dbReference type="AlphaFoldDB" id="A0A1T4XUJ6"/>
<evidence type="ECO:0000256" key="4">
    <source>
        <dbReference type="ARBA" id="ARBA00022806"/>
    </source>
</evidence>
<dbReference type="Gene3D" id="1.10.10.160">
    <property type="match status" value="1"/>
</dbReference>
<proteinExistence type="inferred from homology"/>
<evidence type="ECO:0000313" key="14">
    <source>
        <dbReference type="EMBL" id="SKA93210.1"/>
    </source>
</evidence>
<evidence type="ECO:0000259" key="13">
    <source>
        <dbReference type="PROSITE" id="PS51198"/>
    </source>
</evidence>
<reference evidence="15" key="1">
    <citation type="submission" date="2017-02" db="EMBL/GenBank/DDBJ databases">
        <authorList>
            <person name="Varghese N."/>
            <person name="Submissions S."/>
        </authorList>
    </citation>
    <scope>NUCLEOTIDE SEQUENCE [LARGE SCALE GENOMIC DNA]</scope>
    <source>
        <strain evidence="15">USBA 833</strain>
    </source>
</reference>
<keyword evidence="12" id="KW-0175">Coiled coil</keyword>
<comment type="catalytic activity">
    <reaction evidence="8">
        <text>Couples ATP hydrolysis with the unwinding of duplex DNA by translocating in the 3'-5' direction.</text>
        <dbReference type="EC" id="5.6.2.4"/>
    </reaction>
</comment>
<protein>
    <recommendedName>
        <fullName evidence="9">DNA 3'-5' helicase</fullName>
        <ecNumber evidence="9">5.6.2.4</ecNumber>
    </recommendedName>
</protein>
<name>A0A1T4XUJ6_9CLOT</name>
<dbReference type="RefSeq" id="WP_078696919.1">
    <property type="nucleotide sequence ID" value="NZ_FUYH01000013.1"/>
</dbReference>
<feature type="domain" description="UvrD-like helicase ATP-binding" evidence="13">
    <location>
        <begin position="10"/>
        <end position="275"/>
    </location>
</feature>
<keyword evidence="7" id="KW-0413">Isomerase</keyword>
<keyword evidence="2 11" id="KW-0547">Nucleotide-binding</keyword>
<dbReference type="GO" id="GO:0043138">
    <property type="term" value="F:3'-5' DNA helicase activity"/>
    <property type="evidence" value="ECO:0007669"/>
    <property type="project" value="UniProtKB-EC"/>
</dbReference>
<keyword evidence="5 11" id="KW-0067">ATP-binding</keyword>
<evidence type="ECO:0000256" key="9">
    <source>
        <dbReference type="ARBA" id="ARBA00034808"/>
    </source>
</evidence>
<organism evidence="14 15">
    <name type="scientific">Caloramator quimbayensis</name>
    <dbReference type="NCBI Taxonomy" id="1147123"/>
    <lineage>
        <taxon>Bacteria</taxon>
        <taxon>Bacillati</taxon>
        <taxon>Bacillota</taxon>
        <taxon>Clostridia</taxon>
        <taxon>Eubacteriales</taxon>
        <taxon>Clostridiaceae</taxon>
        <taxon>Caloramator</taxon>
    </lineage>
</organism>
<dbReference type="EC" id="5.6.2.4" evidence="9"/>
<evidence type="ECO:0000256" key="7">
    <source>
        <dbReference type="ARBA" id="ARBA00023235"/>
    </source>
</evidence>
<keyword evidence="6" id="KW-0238">DNA-binding</keyword>
<dbReference type="GO" id="GO:0016887">
    <property type="term" value="F:ATP hydrolysis activity"/>
    <property type="evidence" value="ECO:0007669"/>
    <property type="project" value="RHEA"/>
</dbReference>
<dbReference type="Pfam" id="PF13361">
    <property type="entry name" value="UvrD_C"/>
    <property type="match status" value="2"/>
</dbReference>
<dbReference type="Gene3D" id="3.40.50.300">
    <property type="entry name" value="P-loop containing nucleotide triphosphate hydrolases"/>
    <property type="match status" value="3"/>
</dbReference>
<dbReference type="InterPro" id="IPR013986">
    <property type="entry name" value="DExx_box_DNA_helicase_dom_sf"/>
</dbReference>
<evidence type="ECO:0000313" key="15">
    <source>
        <dbReference type="Proteomes" id="UP000190105"/>
    </source>
</evidence>
<evidence type="ECO:0000256" key="8">
    <source>
        <dbReference type="ARBA" id="ARBA00034617"/>
    </source>
</evidence>
<keyword evidence="4 11" id="KW-0347">Helicase</keyword>
<dbReference type="PANTHER" id="PTHR11070:SF2">
    <property type="entry name" value="ATP-DEPENDENT DNA HELICASE SRS2"/>
    <property type="match status" value="1"/>
</dbReference>
<dbReference type="PROSITE" id="PS51198">
    <property type="entry name" value="UVRD_HELICASE_ATP_BIND"/>
    <property type="match status" value="1"/>
</dbReference>
<dbReference type="CDD" id="cd18807">
    <property type="entry name" value="SF1_C_UvrD"/>
    <property type="match status" value="1"/>
</dbReference>
<evidence type="ECO:0000256" key="10">
    <source>
        <dbReference type="ARBA" id="ARBA00048988"/>
    </source>
</evidence>
<dbReference type="GO" id="GO:0005524">
    <property type="term" value="F:ATP binding"/>
    <property type="evidence" value="ECO:0007669"/>
    <property type="project" value="UniProtKB-UniRule"/>
</dbReference>
<dbReference type="GO" id="GO:0003677">
    <property type="term" value="F:DNA binding"/>
    <property type="evidence" value="ECO:0007669"/>
    <property type="project" value="UniProtKB-KW"/>
</dbReference>
<comment type="catalytic activity">
    <reaction evidence="10">
        <text>ATP + H2O = ADP + phosphate + H(+)</text>
        <dbReference type="Rhea" id="RHEA:13065"/>
        <dbReference type="ChEBI" id="CHEBI:15377"/>
        <dbReference type="ChEBI" id="CHEBI:15378"/>
        <dbReference type="ChEBI" id="CHEBI:30616"/>
        <dbReference type="ChEBI" id="CHEBI:43474"/>
        <dbReference type="ChEBI" id="CHEBI:456216"/>
        <dbReference type="EC" id="5.6.2.4"/>
    </reaction>
</comment>
<dbReference type="STRING" id="1147123.SAMN05443428_11368"/>
<dbReference type="Proteomes" id="UP000190105">
    <property type="component" value="Unassembled WGS sequence"/>
</dbReference>
<dbReference type="InterPro" id="IPR027417">
    <property type="entry name" value="P-loop_NTPase"/>
</dbReference>
<keyword evidence="15" id="KW-1185">Reference proteome</keyword>
<accession>A0A1T4XUJ6</accession>
<evidence type="ECO:0000256" key="2">
    <source>
        <dbReference type="ARBA" id="ARBA00022741"/>
    </source>
</evidence>
<feature type="coiled-coil region" evidence="12">
    <location>
        <begin position="463"/>
        <end position="497"/>
    </location>
</feature>
<dbReference type="InterPro" id="IPR014017">
    <property type="entry name" value="DNA_helicase_UvrD-like_C"/>
</dbReference>
<dbReference type="PANTHER" id="PTHR11070">
    <property type="entry name" value="UVRD / RECB / PCRA DNA HELICASE FAMILY MEMBER"/>
    <property type="match status" value="1"/>
</dbReference>
<evidence type="ECO:0000256" key="12">
    <source>
        <dbReference type="SAM" id="Coils"/>
    </source>
</evidence>
<dbReference type="CDD" id="cd17932">
    <property type="entry name" value="DEXQc_UvrD"/>
    <property type="match status" value="1"/>
</dbReference>
<feature type="binding site" evidence="11">
    <location>
        <begin position="31"/>
        <end position="38"/>
    </location>
    <ligand>
        <name>ATP</name>
        <dbReference type="ChEBI" id="CHEBI:30616"/>
    </ligand>
</feature>
<sequence>MVENYLKEFEKLNEYQKKAVMCDDKYALLNAVVGSGKTTVLIHKVMYLHIIKKIPLEDIMVFTFTNKAADEIIDRVLSLSSGLKERIKYFGTFHSVAKTILNESQNLENLGYKRDFEIIDNSRAADMLNNILEGNKLNIKYKNRLSKRIDEFKKGKSLFGIMKKDDDIEKLYRLYNEEKIKNNFMDFDDIIDNCIKVLDKPLNPSYIIIDEFQDTDLRQFELIRRIAGDRSHIFAIGDENQIIYSFRTGNDKIFDKFKSLYNPKEFSLPINYRSSRTIIEAAKSFLNRGSIESIKDYGNPIIVRKHLDSFNEALYVVRRIKELNSKGVSFKDIAVLYRRTAQAEVLYEVFKRENIPLKIVFKGETIFECSEEERDTGLSVNLMTLHASKGLEFSHVFIVGANMGNIPISSKRGEEEEELRLFFVGITRAKNYLEISYVIKPNLQGVLPYQSPYISMIPSNLIKREEESRENSLSNLYRQLRDEKEKKELNNKVKKALHAKYGEGIVIYEDENIIKVNFEGYGEKEFSKLFCPLEFK</sequence>
<evidence type="ECO:0000256" key="3">
    <source>
        <dbReference type="ARBA" id="ARBA00022801"/>
    </source>
</evidence>
<evidence type="ECO:0000256" key="1">
    <source>
        <dbReference type="ARBA" id="ARBA00009922"/>
    </source>
</evidence>
<gene>
    <name evidence="14" type="ORF">SAMN05443428_11368</name>
</gene>
<keyword evidence="3 11" id="KW-0378">Hydrolase</keyword>
<comment type="similarity">
    <text evidence="1">Belongs to the helicase family. UvrD subfamily.</text>
</comment>
<dbReference type="EMBL" id="FUYH01000013">
    <property type="protein sequence ID" value="SKA93210.1"/>
    <property type="molecule type" value="Genomic_DNA"/>
</dbReference>
<evidence type="ECO:0000256" key="5">
    <source>
        <dbReference type="ARBA" id="ARBA00022840"/>
    </source>
</evidence>
<dbReference type="GO" id="GO:0033202">
    <property type="term" value="C:DNA helicase complex"/>
    <property type="evidence" value="ECO:0007669"/>
    <property type="project" value="TreeGrafter"/>
</dbReference>
<evidence type="ECO:0000256" key="11">
    <source>
        <dbReference type="PROSITE-ProRule" id="PRU00560"/>
    </source>
</evidence>
<dbReference type="InterPro" id="IPR014016">
    <property type="entry name" value="UvrD-like_ATP-bd"/>
</dbReference>
<evidence type="ECO:0000256" key="6">
    <source>
        <dbReference type="ARBA" id="ARBA00023125"/>
    </source>
</evidence>
<dbReference type="GO" id="GO:0005829">
    <property type="term" value="C:cytosol"/>
    <property type="evidence" value="ECO:0007669"/>
    <property type="project" value="TreeGrafter"/>
</dbReference>
<dbReference type="SUPFAM" id="SSF52540">
    <property type="entry name" value="P-loop containing nucleoside triphosphate hydrolases"/>
    <property type="match status" value="1"/>
</dbReference>
<dbReference type="InterPro" id="IPR000212">
    <property type="entry name" value="DNA_helicase_UvrD/REP"/>
</dbReference>